<evidence type="ECO:0000313" key="14">
    <source>
        <dbReference type="Proteomes" id="UP001177140"/>
    </source>
</evidence>
<evidence type="ECO:0000256" key="4">
    <source>
        <dbReference type="ARBA" id="ARBA00012759"/>
    </source>
</evidence>
<dbReference type="InterPro" id="IPR038765">
    <property type="entry name" value="Papain-like_cys_pep_sf"/>
</dbReference>
<evidence type="ECO:0000256" key="6">
    <source>
        <dbReference type="ARBA" id="ARBA00022786"/>
    </source>
</evidence>
<dbReference type="SUPFAM" id="SSF143791">
    <property type="entry name" value="DUSP-like"/>
    <property type="match status" value="3"/>
</dbReference>
<dbReference type="Pfam" id="PF00443">
    <property type="entry name" value="UCH"/>
    <property type="match status" value="1"/>
</dbReference>
<dbReference type="InterPro" id="IPR028889">
    <property type="entry name" value="USP"/>
</dbReference>
<evidence type="ECO:0000256" key="3">
    <source>
        <dbReference type="ARBA" id="ARBA00009085"/>
    </source>
</evidence>
<dbReference type="InterPro" id="IPR006615">
    <property type="entry name" value="Pept_C19_DUSP"/>
</dbReference>
<keyword evidence="9" id="KW-0539">Nucleus</keyword>
<evidence type="ECO:0000256" key="9">
    <source>
        <dbReference type="ARBA" id="ARBA00023242"/>
    </source>
</evidence>
<dbReference type="SUPFAM" id="SSF54001">
    <property type="entry name" value="Cysteine proteinases"/>
    <property type="match status" value="1"/>
</dbReference>
<feature type="domain" description="USP" evidence="11">
    <location>
        <begin position="1"/>
        <end position="330"/>
    </location>
</feature>
<dbReference type="EC" id="3.4.19.12" evidence="4"/>
<dbReference type="PROSITE" id="PS00973">
    <property type="entry name" value="USP_2"/>
    <property type="match status" value="1"/>
</dbReference>
<evidence type="ECO:0000256" key="1">
    <source>
        <dbReference type="ARBA" id="ARBA00000707"/>
    </source>
</evidence>
<evidence type="ECO:0000256" key="8">
    <source>
        <dbReference type="ARBA" id="ARBA00022807"/>
    </source>
</evidence>
<accession>A0AA41VL16</accession>
<keyword evidence="6" id="KW-0833">Ubl conjugation pathway</keyword>
<evidence type="ECO:0000259" key="12">
    <source>
        <dbReference type="PROSITE" id="PS51283"/>
    </source>
</evidence>
<dbReference type="SUPFAM" id="SSF54236">
    <property type="entry name" value="Ubiquitin-like"/>
    <property type="match status" value="1"/>
</dbReference>
<dbReference type="PROSITE" id="PS50235">
    <property type="entry name" value="USP_3"/>
    <property type="match status" value="1"/>
</dbReference>
<feature type="domain" description="DUSP" evidence="12">
    <location>
        <begin position="625"/>
        <end position="749"/>
    </location>
</feature>
<reference evidence="13" key="1">
    <citation type="submission" date="2022-03" db="EMBL/GenBank/DDBJ databases">
        <title>A functionally conserved STORR gene fusion in Papaver species that diverged 16.8 million years ago.</title>
        <authorList>
            <person name="Catania T."/>
        </authorList>
    </citation>
    <scope>NUCLEOTIDE SEQUENCE</scope>
    <source>
        <strain evidence="13">S-191538</strain>
    </source>
</reference>
<comment type="subcellular location">
    <subcellularLocation>
        <location evidence="2">Nucleus</location>
    </subcellularLocation>
</comment>
<dbReference type="GO" id="GO:0005829">
    <property type="term" value="C:cytosol"/>
    <property type="evidence" value="ECO:0007669"/>
    <property type="project" value="TreeGrafter"/>
</dbReference>
<dbReference type="Proteomes" id="UP001177140">
    <property type="component" value="Unassembled WGS sequence"/>
</dbReference>
<evidence type="ECO:0000259" key="11">
    <source>
        <dbReference type="PROSITE" id="PS50235"/>
    </source>
</evidence>
<name>A0AA41VL16_PAPNU</name>
<comment type="similarity">
    <text evidence="3">Belongs to the peptidase C19 family.</text>
</comment>
<dbReference type="InterPro" id="IPR029071">
    <property type="entry name" value="Ubiquitin-like_domsf"/>
</dbReference>
<dbReference type="GO" id="GO:0006508">
    <property type="term" value="P:proteolysis"/>
    <property type="evidence" value="ECO:0007669"/>
    <property type="project" value="UniProtKB-KW"/>
</dbReference>
<dbReference type="PANTHER" id="PTHR24006">
    <property type="entry name" value="UBIQUITIN CARBOXYL-TERMINAL HYDROLASE"/>
    <property type="match status" value="1"/>
</dbReference>
<feature type="compositionally biased region" description="Basic and acidic residues" evidence="10">
    <location>
        <begin position="335"/>
        <end position="347"/>
    </location>
</feature>
<dbReference type="AlphaFoldDB" id="A0AA41VL16"/>
<organism evidence="13 14">
    <name type="scientific">Papaver nudicaule</name>
    <name type="common">Iceland poppy</name>
    <dbReference type="NCBI Taxonomy" id="74823"/>
    <lineage>
        <taxon>Eukaryota</taxon>
        <taxon>Viridiplantae</taxon>
        <taxon>Streptophyta</taxon>
        <taxon>Embryophyta</taxon>
        <taxon>Tracheophyta</taxon>
        <taxon>Spermatophyta</taxon>
        <taxon>Magnoliopsida</taxon>
        <taxon>Ranunculales</taxon>
        <taxon>Papaveraceae</taxon>
        <taxon>Papaveroideae</taxon>
        <taxon>Papaver</taxon>
    </lineage>
</organism>
<dbReference type="InterPro" id="IPR018200">
    <property type="entry name" value="USP_CS"/>
</dbReference>
<dbReference type="Gene3D" id="3.90.70.10">
    <property type="entry name" value="Cysteine proteinases"/>
    <property type="match status" value="1"/>
</dbReference>
<dbReference type="GO" id="GO:0016579">
    <property type="term" value="P:protein deubiquitination"/>
    <property type="evidence" value="ECO:0007669"/>
    <property type="project" value="InterPro"/>
</dbReference>
<keyword evidence="5" id="KW-0645">Protease</keyword>
<comment type="caution">
    <text evidence="13">The sequence shown here is derived from an EMBL/GenBank/DDBJ whole genome shotgun (WGS) entry which is preliminary data.</text>
</comment>
<dbReference type="Gene3D" id="3.30.2230.10">
    <property type="entry name" value="DUSP-like"/>
    <property type="match status" value="1"/>
</dbReference>
<dbReference type="GO" id="GO:0005634">
    <property type="term" value="C:nucleus"/>
    <property type="evidence" value="ECO:0007669"/>
    <property type="project" value="UniProtKB-SubCell"/>
</dbReference>
<dbReference type="InterPro" id="IPR035927">
    <property type="entry name" value="DUSP-like_sf"/>
</dbReference>
<feature type="domain" description="DUSP" evidence="12">
    <location>
        <begin position="389"/>
        <end position="481"/>
    </location>
</feature>
<evidence type="ECO:0000256" key="5">
    <source>
        <dbReference type="ARBA" id="ARBA00022670"/>
    </source>
</evidence>
<feature type="domain" description="DUSP" evidence="12">
    <location>
        <begin position="496"/>
        <end position="598"/>
    </location>
</feature>
<feature type="region of interest" description="Disordered" evidence="10">
    <location>
        <begin position="840"/>
        <end position="861"/>
    </location>
</feature>
<protein>
    <recommendedName>
        <fullName evidence="4">ubiquitinyl hydrolase 1</fullName>
        <ecNumber evidence="4">3.4.19.12</ecNumber>
    </recommendedName>
</protein>
<comment type="catalytic activity">
    <reaction evidence="1">
        <text>Thiol-dependent hydrolysis of ester, thioester, amide, peptide and isopeptide bonds formed by the C-terminal Gly of ubiquitin (a 76-residue protein attached to proteins as an intracellular targeting signal).</text>
        <dbReference type="EC" id="3.4.19.12"/>
    </reaction>
</comment>
<dbReference type="InterPro" id="IPR050164">
    <property type="entry name" value="Peptidase_C19"/>
</dbReference>
<dbReference type="PANTHER" id="PTHR24006:SF722">
    <property type="entry name" value="UBIQUITIN CARBOXYL-TERMINAL HYDROLASE 48"/>
    <property type="match status" value="1"/>
</dbReference>
<keyword evidence="8" id="KW-0788">Thiol protease</keyword>
<dbReference type="PROSITE" id="PS51283">
    <property type="entry name" value="DUSP"/>
    <property type="match status" value="3"/>
</dbReference>
<evidence type="ECO:0000313" key="13">
    <source>
        <dbReference type="EMBL" id="MCL7043232.1"/>
    </source>
</evidence>
<evidence type="ECO:0000256" key="7">
    <source>
        <dbReference type="ARBA" id="ARBA00022801"/>
    </source>
</evidence>
<proteinExistence type="inferred from homology"/>
<dbReference type="GO" id="GO:0004843">
    <property type="term" value="F:cysteine-type deubiquitinase activity"/>
    <property type="evidence" value="ECO:0007669"/>
    <property type="project" value="UniProtKB-EC"/>
</dbReference>
<dbReference type="EMBL" id="JAJJMA010244393">
    <property type="protein sequence ID" value="MCL7043232.1"/>
    <property type="molecule type" value="Genomic_DNA"/>
</dbReference>
<dbReference type="InterPro" id="IPR001394">
    <property type="entry name" value="Peptidase_C19_UCH"/>
</dbReference>
<evidence type="ECO:0000256" key="10">
    <source>
        <dbReference type="SAM" id="MobiDB-lite"/>
    </source>
</evidence>
<gene>
    <name evidence="13" type="ORF">MKW94_017363</name>
</gene>
<feature type="region of interest" description="Disordered" evidence="10">
    <location>
        <begin position="334"/>
        <end position="359"/>
    </location>
</feature>
<keyword evidence="7" id="KW-0378">Hydrolase</keyword>
<evidence type="ECO:0000256" key="2">
    <source>
        <dbReference type="ARBA" id="ARBA00004123"/>
    </source>
</evidence>
<dbReference type="SMART" id="SM00695">
    <property type="entry name" value="DUSP"/>
    <property type="match status" value="1"/>
</dbReference>
<keyword evidence="14" id="KW-1185">Reference proteome</keyword>
<sequence>MKLKFRAAVFALEPELLREIPVLDELANLFARLHSSEQAYIDSGPFAKTLNLDNTVQQDSHEFLTLLMTLLESSLGRSNVASARTIVQDLFRGHVAMVTLCSKCGKTSPRIEEFYELQLNIDGFKTLDESLADYFSVEELCGDNQYFCETCGGTLVEGATRSIKLRTLPEVLNFQLKRCVFVPKNTTRKKVTSSISFPGELQMNQRLLEPSDSEIIYDLSAILAHKGAGVDSGHYLSLIKDERTGEWWEFDDEVVSKKGSHPFAEGPPSSTAEPMEIETDLKPPCSELMVVSNGKNHVNVGQSTSSASNTDCRANTFESADAYMLMYTRRSTTGSKDKAFKDKERSSEPLPPNNDKSLPPHLFEEIKAFNELYVTDCRNYKEKKEKETVRISERRQEVRSILSEAPVPSGEEPYFWIATDWLRQWCDGTLPPAIDNTSIQCSHGGVSVLQVGSMKRLSRSAWAQLLFQCGGGPALSNAVHCKDCIRNRANMMVQADNYRDQRSAFKEIADASLAGKSLEGALYFVSRSWLQQWSRRRNVDFPSEADIGPTASIRCPHGELIPEQAAGTKRVLVPEDLWLFLYEDSIKMKPEDALVCTTFLSEAETCAVCHAKANEVASSEETQRAFKVKERQNHEKLLTEKSIALNPGCKYYLLPSSWLTKWKTYLTASARSTLLSARPDPLEGVINSLICEKHSRLLERPLHLVCKHDTISQKPSTTYGLTIISENDWKLFCEDWQCNISKCVSAEIEFISGDVKKLVGSCEEMSISEGNLNPSNDGANDEVESRQSIIKTSPMICEECIGERESRELMQKLSYCNEEISVYLVRGKEAVPPKSVLDASCRVSDPERRSSKRPRKASNGNLVNLTVSGSTTIYQLKMKIWESLEVVKENQMLHKGSNLIDEEESATLADMHIFPGDVLWVRDSGKYQNCDITGNLTLSSL</sequence>